<dbReference type="SUPFAM" id="SSF55120">
    <property type="entry name" value="Pseudouridine synthase"/>
    <property type="match status" value="1"/>
</dbReference>
<gene>
    <name evidence="3" type="ORF">MNBD_GAMMA08-2197</name>
</gene>
<comment type="similarity">
    <text evidence="1">Belongs to the pseudouridine synthase RluA family.</text>
</comment>
<evidence type="ECO:0000259" key="2">
    <source>
        <dbReference type="Pfam" id="PF00849"/>
    </source>
</evidence>
<dbReference type="GO" id="GO:0009982">
    <property type="term" value="F:pseudouridine synthase activity"/>
    <property type="evidence" value="ECO:0007669"/>
    <property type="project" value="InterPro"/>
</dbReference>
<dbReference type="PANTHER" id="PTHR21600:SF87">
    <property type="entry name" value="RNA PSEUDOURIDYLATE SYNTHASE DOMAIN-CONTAINING PROTEIN 1"/>
    <property type="match status" value="1"/>
</dbReference>
<dbReference type="InterPro" id="IPR020103">
    <property type="entry name" value="PsdUridine_synth_cat_dom_sf"/>
</dbReference>
<dbReference type="EMBL" id="UOFH01000362">
    <property type="protein sequence ID" value="VAW66881.1"/>
    <property type="molecule type" value="Genomic_DNA"/>
</dbReference>
<evidence type="ECO:0000313" key="3">
    <source>
        <dbReference type="EMBL" id="VAW66881.1"/>
    </source>
</evidence>
<proteinExistence type="inferred from homology"/>
<dbReference type="Gene3D" id="3.30.2350.10">
    <property type="entry name" value="Pseudouridine synthase"/>
    <property type="match status" value="1"/>
</dbReference>
<dbReference type="GO" id="GO:0000455">
    <property type="term" value="P:enzyme-directed rRNA pseudouridine synthesis"/>
    <property type="evidence" value="ECO:0007669"/>
    <property type="project" value="TreeGrafter"/>
</dbReference>
<dbReference type="CDD" id="cd02869">
    <property type="entry name" value="PseudoU_synth_RluA_like"/>
    <property type="match status" value="1"/>
</dbReference>
<protein>
    <submittedName>
        <fullName evidence="3">Pseudouridine synthase</fullName>
    </submittedName>
</protein>
<feature type="domain" description="Pseudouridine synthase RsuA/RluA-like" evidence="2">
    <location>
        <begin position="89"/>
        <end position="227"/>
    </location>
</feature>
<name>A0A3B0XGU1_9ZZZZ</name>
<dbReference type="Pfam" id="PF00849">
    <property type="entry name" value="PseudoU_synth_2"/>
    <property type="match status" value="1"/>
</dbReference>
<dbReference type="PANTHER" id="PTHR21600">
    <property type="entry name" value="MITOCHONDRIAL RNA PSEUDOURIDINE SYNTHASE"/>
    <property type="match status" value="1"/>
</dbReference>
<dbReference type="InterPro" id="IPR006145">
    <property type="entry name" value="PsdUridine_synth_RsuA/RluA"/>
</dbReference>
<dbReference type="InterPro" id="IPR050188">
    <property type="entry name" value="RluA_PseudoU_synthase"/>
</dbReference>
<accession>A0A3B0XGU1</accession>
<sequence length="272" mass="31384">MKNKFEKHIVCESEQIILDCLNENIELSKQQLKKLMQNGAVWLENSIGIHRVRRAKKNINRGDQLHIYYDSEIQASHPPPATLIADEGDYSIWDKPCGMYSQGTKWGDHCTIYRWAEQHLLPQRPAFIVHRLDKAANGLIIIAHKKNIAAKFSRLFEKRQIYKKYKAVVEGVMSDIKLPYKIENNLDNKTAISEIIALEINNDEQCTTVCLTIKTGRKHQIRRHLSAMGFPIIGDRMYGAKNTELDLQLSSVELEFICPVRLLQMKYNLAPQ</sequence>
<evidence type="ECO:0000256" key="1">
    <source>
        <dbReference type="ARBA" id="ARBA00010876"/>
    </source>
</evidence>
<dbReference type="AlphaFoldDB" id="A0A3B0XGU1"/>
<reference evidence="3" key="1">
    <citation type="submission" date="2018-06" db="EMBL/GenBank/DDBJ databases">
        <authorList>
            <person name="Zhirakovskaya E."/>
        </authorList>
    </citation>
    <scope>NUCLEOTIDE SEQUENCE</scope>
</reference>
<organism evidence="3">
    <name type="scientific">hydrothermal vent metagenome</name>
    <dbReference type="NCBI Taxonomy" id="652676"/>
    <lineage>
        <taxon>unclassified sequences</taxon>
        <taxon>metagenomes</taxon>
        <taxon>ecological metagenomes</taxon>
    </lineage>
</organism>
<dbReference type="GO" id="GO:0003723">
    <property type="term" value="F:RNA binding"/>
    <property type="evidence" value="ECO:0007669"/>
    <property type="project" value="InterPro"/>
</dbReference>